<dbReference type="RefSeq" id="WP_377263814.1">
    <property type="nucleotide sequence ID" value="NZ_JBHMAA010000023.1"/>
</dbReference>
<evidence type="ECO:0000313" key="2">
    <source>
        <dbReference type="Proteomes" id="UP001589692"/>
    </source>
</evidence>
<protein>
    <submittedName>
        <fullName evidence="1">Uncharacterized protein</fullName>
    </submittedName>
</protein>
<dbReference type="EMBL" id="JBHMAA010000023">
    <property type="protein sequence ID" value="MFB9950993.1"/>
    <property type="molecule type" value="Genomic_DNA"/>
</dbReference>
<gene>
    <name evidence="1" type="ORF">ACFFP0_19265</name>
</gene>
<sequence>MTRRIHLPKSWTSNFSAIGLRVVVAEDRRIRRKAISLGLKFQRVRKDPGGLRLAAADGREIGRFVHECDVEACLNQMAGGRAP</sequence>
<keyword evidence="2" id="KW-1185">Reference proteome</keyword>
<evidence type="ECO:0000313" key="1">
    <source>
        <dbReference type="EMBL" id="MFB9950993.1"/>
    </source>
</evidence>
<dbReference type="Proteomes" id="UP001589692">
    <property type="component" value="Unassembled WGS sequence"/>
</dbReference>
<name>A0ABV6ANU1_9HYPH</name>
<organism evidence="1 2">
    <name type="scientific">Rhizobium puerariae</name>
    <dbReference type="NCBI Taxonomy" id="1585791"/>
    <lineage>
        <taxon>Bacteria</taxon>
        <taxon>Pseudomonadati</taxon>
        <taxon>Pseudomonadota</taxon>
        <taxon>Alphaproteobacteria</taxon>
        <taxon>Hyphomicrobiales</taxon>
        <taxon>Rhizobiaceae</taxon>
        <taxon>Rhizobium/Agrobacterium group</taxon>
        <taxon>Rhizobium</taxon>
    </lineage>
</organism>
<accession>A0ABV6ANU1</accession>
<proteinExistence type="predicted"/>
<reference evidence="1 2" key="1">
    <citation type="submission" date="2024-09" db="EMBL/GenBank/DDBJ databases">
        <authorList>
            <person name="Sun Q."/>
            <person name="Mori K."/>
        </authorList>
    </citation>
    <scope>NUCLEOTIDE SEQUENCE [LARGE SCALE GENOMIC DNA]</scope>
    <source>
        <strain evidence="1 2">TBRC 4938</strain>
    </source>
</reference>
<comment type="caution">
    <text evidence="1">The sequence shown here is derived from an EMBL/GenBank/DDBJ whole genome shotgun (WGS) entry which is preliminary data.</text>
</comment>